<name>A0A0E9Q450_ANGAN</name>
<sequence>MFPSLTAPLSTLSITQIENYFCFYQWPLIPLRTSGLFRQSFVR</sequence>
<dbReference type="EMBL" id="GBXM01097709">
    <property type="protein sequence ID" value="JAH10868.1"/>
    <property type="molecule type" value="Transcribed_RNA"/>
</dbReference>
<accession>A0A0E9Q450</accession>
<evidence type="ECO:0000313" key="1">
    <source>
        <dbReference type="EMBL" id="JAH10868.1"/>
    </source>
</evidence>
<reference evidence="1" key="1">
    <citation type="submission" date="2014-11" db="EMBL/GenBank/DDBJ databases">
        <authorList>
            <person name="Amaro Gonzalez C."/>
        </authorList>
    </citation>
    <scope>NUCLEOTIDE SEQUENCE</scope>
</reference>
<reference evidence="1" key="2">
    <citation type="journal article" date="2015" name="Fish Shellfish Immunol.">
        <title>Early steps in the European eel (Anguilla anguilla)-Vibrio vulnificus interaction in the gills: Role of the RtxA13 toxin.</title>
        <authorList>
            <person name="Callol A."/>
            <person name="Pajuelo D."/>
            <person name="Ebbesson L."/>
            <person name="Teles M."/>
            <person name="MacKenzie S."/>
            <person name="Amaro C."/>
        </authorList>
    </citation>
    <scope>NUCLEOTIDE SEQUENCE</scope>
</reference>
<dbReference type="AlphaFoldDB" id="A0A0E9Q450"/>
<proteinExistence type="predicted"/>
<organism evidence="1">
    <name type="scientific">Anguilla anguilla</name>
    <name type="common">European freshwater eel</name>
    <name type="synonym">Muraena anguilla</name>
    <dbReference type="NCBI Taxonomy" id="7936"/>
    <lineage>
        <taxon>Eukaryota</taxon>
        <taxon>Metazoa</taxon>
        <taxon>Chordata</taxon>
        <taxon>Craniata</taxon>
        <taxon>Vertebrata</taxon>
        <taxon>Euteleostomi</taxon>
        <taxon>Actinopterygii</taxon>
        <taxon>Neopterygii</taxon>
        <taxon>Teleostei</taxon>
        <taxon>Anguilliformes</taxon>
        <taxon>Anguillidae</taxon>
        <taxon>Anguilla</taxon>
    </lineage>
</organism>
<protein>
    <submittedName>
        <fullName evidence="1">Uncharacterized protein</fullName>
    </submittedName>
</protein>